<name>A0ABQ4S6A2_9HYPH</name>
<dbReference type="CDD" id="cd12914">
    <property type="entry name" value="PDC1_DGC_like"/>
    <property type="match status" value="1"/>
</dbReference>
<evidence type="ECO:0000313" key="6">
    <source>
        <dbReference type="Proteomes" id="UP001055125"/>
    </source>
</evidence>
<keyword evidence="3" id="KW-0472">Membrane</keyword>
<evidence type="ECO:0000256" key="1">
    <source>
        <dbReference type="ARBA" id="ARBA00012528"/>
    </source>
</evidence>
<dbReference type="InterPro" id="IPR000160">
    <property type="entry name" value="GGDEF_dom"/>
</dbReference>
<gene>
    <name evidence="5" type="ORF">OCOJLMKI_5253</name>
</gene>
<dbReference type="Pfam" id="PF00990">
    <property type="entry name" value="GGDEF"/>
    <property type="match status" value="1"/>
</dbReference>
<organism evidence="5 6">
    <name type="scientific">Methylobacterium iners</name>
    <dbReference type="NCBI Taxonomy" id="418707"/>
    <lineage>
        <taxon>Bacteria</taxon>
        <taxon>Pseudomonadati</taxon>
        <taxon>Pseudomonadota</taxon>
        <taxon>Alphaproteobacteria</taxon>
        <taxon>Hyphomicrobiales</taxon>
        <taxon>Methylobacteriaceae</taxon>
        <taxon>Methylobacterium</taxon>
    </lineage>
</organism>
<dbReference type="InterPro" id="IPR054327">
    <property type="entry name" value="His-kinase-like_sensor"/>
</dbReference>
<keyword evidence="6" id="KW-1185">Reference proteome</keyword>
<comment type="catalytic activity">
    <reaction evidence="2">
        <text>2 GTP = 3',3'-c-di-GMP + 2 diphosphate</text>
        <dbReference type="Rhea" id="RHEA:24898"/>
        <dbReference type="ChEBI" id="CHEBI:33019"/>
        <dbReference type="ChEBI" id="CHEBI:37565"/>
        <dbReference type="ChEBI" id="CHEBI:58805"/>
        <dbReference type="EC" id="2.7.7.65"/>
    </reaction>
</comment>
<keyword evidence="3" id="KW-1133">Transmembrane helix</keyword>
<reference evidence="5" key="1">
    <citation type="journal article" date="2021" name="Front. Microbiol.">
        <title>Comprehensive Comparative Genomics and Phenotyping of Methylobacterium Species.</title>
        <authorList>
            <person name="Alessa O."/>
            <person name="Ogura Y."/>
            <person name="Fujitani Y."/>
            <person name="Takami H."/>
            <person name="Hayashi T."/>
            <person name="Sahin N."/>
            <person name="Tani A."/>
        </authorList>
    </citation>
    <scope>NUCLEOTIDE SEQUENCE</scope>
    <source>
        <strain evidence="5">DSM 19015</strain>
    </source>
</reference>
<dbReference type="NCBIfam" id="TIGR00254">
    <property type="entry name" value="GGDEF"/>
    <property type="match status" value="1"/>
</dbReference>
<dbReference type="SMART" id="SM00267">
    <property type="entry name" value="GGDEF"/>
    <property type="match status" value="1"/>
</dbReference>
<evidence type="ECO:0000256" key="3">
    <source>
        <dbReference type="SAM" id="Phobius"/>
    </source>
</evidence>
<evidence type="ECO:0000256" key="2">
    <source>
        <dbReference type="ARBA" id="ARBA00034247"/>
    </source>
</evidence>
<dbReference type="CDD" id="cd01949">
    <property type="entry name" value="GGDEF"/>
    <property type="match status" value="1"/>
</dbReference>
<keyword evidence="3" id="KW-0812">Transmembrane</keyword>
<proteinExistence type="predicted"/>
<dbReference type="EMBL" id="BPQP01000145">
    <property type="protein sequence ID" value="GJD98014.1"/>
    <property type="molecule type" value="Genomic_DNA"/>
</dbReference>
<dbReference type="PANTHER" id="PTHR45138">
    <property type="entry name" value="REGULATORY COMPONENTS OF SENSORY TRANSDUCTION SYSTEM"/>
    <property type="match status" value="1"/>
</dbReference>
<dbReference type="Gene3D" id="3.30.450.20">
    <property type="entry name" value="PAS domain"/>
    <property type="match status" value="2"/>
</dbReference>
<accession>A0ABQ4S6A2</accession>
<feature type="transmembrane region" description="Helical" evidence="3">
    <location>
        <begin position="286"/>
        <end position="309"/>
    </location>
</feature>
<dbReference type="InterPro" id="IPR043128">
    <property type="entry name" value="Rev_trsase/Diguanyl_cyclase"/>
</dbReference>
<feature type="domain" description="GGDEF" evidence="4">
    <location>
        <begin position="355"/>
        <end position="493"/>
    </location>
</feature>
<reference evidence="5" key="2">
    <citation type="submission" date="2021-08" db="EMBL/GenBank/DDBJ databases">
        <authorList>
            <person name="Tani A."/>
            <person name="Ola A."/>
            <person name="Ogura Y."/>
            <person name="Katsura K."/>
            <person name="Hayashi T."/>
        </authorList>
    </citation>
    <scope>NUCLEOTIDE SEQUENCE</scope>
    <source>
        <strain evidence="5">DSM 19015</strain>
    </source>
</reference>
<protein>
    <recommendedName>
        <fullName evidence="1">diguanylate cyclase</fullName>
        <ecNumber evidence="1">2.7.7.65</ecNumber>
    </recommendedName>
</protein>
<sequence length="515" mass="56953">MRLLPSFDQSRRWLTLGVLVPLGMLIVSGLMLLDMRKDAWLKAEHTSRNLLQVMERDIARNVEIFDLSLRAVVENLRVPGVAELAPEIRQLVLFDRAASAKDIGVLLVIDEKGDVAIDAAGIAPRKANYLDRDYFQAHKLRNDLGLYIGTPLVSRLTGARMIPLSRRISKPDGSFGGVVLGTMQLSYFSKLLSQISLDQDDAINLYHRDGTRIMRHPFVESDIGANIAGASTFDRFVREGRGTFIDTSVRDGVERHYTFTQIGDFPLILNVALATKGIEATWLAKATVIGTVVLILCGINFGLSLLFVVELRRRTAVQAQLTWMSRTDFLTGLPNRRRFDEAFAQAWESARWKRTALSLLIIDADHFKRINDRYGHAIGDEVLQKFALKLAASVHRPEDLVCRVGGEEFVVLLPETEQAGALRIAEKIHEEVSALAAAAAGITPGTFTVSIGLATLEPERPDLGAPIDLYRMADAALYEAKAGGRNQTRCAEPYAEVVARKRTVLRVLHGTSAST</sequence>
<dbReference type="Gene3D" id="3.30.70.270">
    <property type="match status" value="1"/>
</dbReference>
<dbReference type="Pfam" id="PF22588">
    <property type="entry name" value="dCache_1_like"/>
    <property type="match status" value="1"/>
</dbReference>
<evidence type="ECO:0000313" key="5">
    <source>
        <dbReference type="EMBL" id="GJD98014.1"/>
    </source>
</evidence>
<dbReference type="InterPro" id="IPR050469">
    <property type="entry name" value="Diguanylate_Cyclase"/>
</dbReference>
<dbReference type="RefSeq" id="WP_238247140.1">
    <property type="nucleotide sequence ID" value="NZ_BPQP01000145.1"/>
</dbReference>
<dbReference type="PANTHER" id="PTHR45138:SF9">
    <property type="entry name" value="DIGUANYLATE CYCLASE DGCM-RELATED"/>
    <property type="match status" value="1"/>
</dbReference>
<comment type="caution">
    <text evidence="5">The sequence shown here is derived from an EMBL/GenBank/DDBJ whole genome shotgun (WGS) entry which is preliminary data.</text>
</comment>
<dbReference type="PROSITE" id="PS50887">
    <property type="entry name" value="GGDEF"/>
    <property type="match status" value="1"/>
</dbReference>
<evidence type="ECO:0000259" key="4">
    <source>
        <dbReference type="PROSITE" id="PS50887"/>
    </source>
</evidence>
<dbReference type="EC" id="2.7.7.65" evidence="1"/>
<dbReference type="Proteomes" id="UP001055125">
    <property type="component" value="Unassembled WGS sequence"/>
</dbReference>
<dbReference type="SUPFAM" id="SSF55073">
    <property type="entry name" value="Nucleotide cyclase"/>
    <property type="match status" value="1"/>
</dbReference>
<dbReference type="CDD" id="cd12915">
    <property type="entry name" value="PDC2_DGC_like"/>
    <property type="match status" value="1"/>
</dbReference>
<feature type="transmembrane region" description="Helical" evidence="3">
    <location>
        <begin position="12"/>
        <end position="33"/>
    </location>
</feature>
<dbReference type="InterPro" id="IPR029787">
    <property type="entry name" value="Nucleotide_cyclase"/>
</dbReference>